<reference evidence="1 2" key="1">
    <citation type="journal article" date="2011" name="Nature">
        <title>Genome sequencing reveals insights into physiology and longevity of the naked mole rat.</title>
        <authorList>
            <person name="Kim E.B."/>
            <person name="Fang X."/>
            <person name="Fushan A.A."/>
            <person name="Huang Z."/>
            <person name="Lobanov A.V."/>
            <person name="Han L."/>
            <person name="Marino S.M."/>
            <person name="Sun X."/>
            <person name="Turanov A.A."/>
            <person name="Yang P."/>
            <person name="Yim S.H."/>
            <person name="Zhao X."/>
            <person name="Kasaikina M.V."/>
            <person name="Stoletzki N."/>
            <person name="Peng C."/>
            <person name="Polak P."/>
            <person name="Xiong Z."/>
            <person name="Kiezun A."/>
            <person name="Zhu Y."/>
            <person name="Chen Y."/>
            <person name="Kryukov G.V."/>
            <person name="Zhang Q."/>
            <person name="Peshkin L."/>
            <person name="Yang L."/>
            <person name="Bronson R.T."/>
            <person name="Buffenstein R."/>
            <person name="Wang B."/>
            <person name="Han C."/>
            <person name="Li Q."/>
            <person name="Chen L."/>
            <person name="Zhao W."/>
            <person name="Sunyaev S.R."/>
            <person name="Park T.J."/>
            <person name="Zhang G."/>
            <person name="Wang J."/>
            <person name="Gladyshev V.N."/>
        </authorList>
    </citation>
    <scope>NUCLEOTIDE SEQUENCE [LARGE SCALE GENOMIC DNA]</scope>
</reference>
<evidence type="ECO:0000313" key="2">
    <source>
        <dbReference type="Proteomes" id="UP000006813"/>
    </source>
</evidence>
<name>G5BCN7_HETGA</name>
<proteinExistence type="predicted"/>
<dbReference type="Proteomes" id="UP000006813">
    <property type="component" value="Unassembled WGS sequence"/>
</dbReference>
<dbReference type="GO" id="GO:0008168">
    <property type="term" value="F:methyltransferase activity"/>
    <property type="evidence" value="ECO:0007669"/>
    <property type="project" value="UniProtKB-KW"/>
</dbReference>
<dbReference type="AlphaFoldDB" id="G5BCN7"/>
<organism evidence="1 2">
    <name type="scientific">Heterocephalus glaber</name>
    <name type="common">Naked mole rat</name>
    <dbReference type="NCBI Taxonomy" id="10181"/>
    <lineage>
        <taxon>Eukaryota</taxon>
        <taxon>Metazoa</taxon>
        <taxon>Chordata</taxon>
        <taxon>Craniata</taxon>
        <taxon>Vertebrata</taxon>
        <taxon>Euteleostomi</taxon>
        <taxon>Mammalia</taxon>
        <taxon>Eutheria</taxon>
        <taxon>Euarchontoglires</taxon>
        <taxon>Glires</taxon>
        <taxon>Rodentia</taxon>
        <taxon>Hystricomorpha</taxon>
        <taxon>Bathyergidae</taxon>
        <taxon>Heterocephalus</taxon>
    </lineage>
</organism>
<dbReference type="InParanoid" id="G5BCN7"/>
<accession>G5BCN7</accession>
<dbReference type="STRING" id="10181.G5BCN7"/>
<keyword evidence="1" id="KW-0489">Methyltransferase</keyword>
<dbReference type="GO" id="GO:0032259">
    <property type="term" value="P:methylation"/>
    <property type="evidence" value="ECO:0007669"/>
    <property type="project" value="UniProtKB-KW"/>
</dbReference>
<keyword evidence="1" id="KW-0808">Transferase</keyword>
<evidence type="ECO:0000313" key="1">
    <source>
        <dbReference type="EMBL" id="EHB07048.1"/>
    </source>
</evidence>
<dbReference type="EMBL" id="JH169551">
    <property type="protein sequence ID" value="EHB07048.1"/>
    <property type="molecule type" value="Genomic_DNA"/>
</dbReference>
<dbReference type="eggNOG" id="KOG1124">
    <property type="taxonomic scope" value="Eukaryota"/>
</dbReference>
<sequence>MEGVKGGLAMRKNKNQDALCKALSAYQRYYSLQVDYWKHLEQLRANNDNLNPAQRLMLEQLESQFILMQQQMRQTGFAQVQTTGIPNGPISNSSLPAHSLSSQQPHAALTRAPSISQYGVRPACLEKHLSNGPFSAACVPFSISKTLGNADTVLVGDNYVTGNGSNGNVPYLQQNTLTLPHKCTKLTSNTGEPWRKQVSNSAQVKD</sequence>
<gene>
    <name evidence="1" type="ORF">GW7_03919</name>
</gene>
<protein>
    <submittedName>
        <fullName evidence="1">Lysine-specific demethylase 6A</fullName>
    </submittedName>
</protein>